<evidence type="ECO:0000256" key="1">
    <source>
        <dbReference type="ARBA" id="ARBA00004651"/>
    </source>
</evidence>
<dbReference type="Pfam" id="PF02378">
    <property type="entry name" value="PTS_EIIC"/>
    <property type="match status" value="1"/>
</dbReference>
<dbReference type="STRING" id="1424294.Gferi_21190"/>
<sequence>MIEKFDKIVSKLANQQTIRAVRRGFIYQMPLIIIGSIILVLLNLPIPAFQDFMLNVLGEDWREIGLSIHKGTLQIMALTTLITVSYAVSKEKDLVKSGEVNSTIVVITALASFIAFINNTNMIISAEHAGSAGMFRALVVAVMACNLFCFFYRCRDRIWPSALFSYNGGALIRASFRAVIPALLTIFIFSAARRMLDFTGSDNARLMFTRIINETWMTGHNYFSALFIILTTHILWFFGVHGGNVIMDAISGATPVATSVTSVADVSILTKEFFDTYVYLGGAGSTLGLLIALMLVRKKSNENRLAKVSVLPGIFNINEIMIYGLPIIFNPYYFVPFLLSPVILSFIAWVSVRIGWVPPVTQAVEWTTPIFLSGYLGTGSVAGIVMQAVNLILSILIYIPFVRLQERHQQHTLITVFKNLANEIQYVQERQQKTILNRDDETGSLARALVAEIKDGFRNHTQILHLEYQPKVNHKGEVIGAEALLRWIHPVYGYVSPLVILNLCDEANITNELGRWVMHRAFSDLQRWHKEGYNTLSLSVNLSPRQLQEDESLVQTVRSYIGWFAIESRYMELELTENAAIDPSDSTRSKLEQIKGLGINLSIDDFGMGHSSLLYICDFYANIVKIDASLVRTITSDRQRQQIVKSILSLCGQLNVKAVAEGVETKEQVEILHELGCQYFQGFYFSRSLDSDKFIEFVNEHGCIQEEAVV</sequence>
<name>A0A1D8GLN1_9FIRM</name>
<evidence type="ECO:0000256" key="5">
    <source>
        <dbReference type="ARBA" id="ARBA00022692"/>
    </source>
</evidence>
<dbReference type="KEGG" id="gfe:Gferi_21190"/>
<dbReference type="PANTHER" id="PTHR33989:SF4">
    <property type="entry name" value="PTS SYSTEM N,N'-DIACETYLCHITOBIOSE-SPECIFIC EIIC COMPONENT"/>
    <property type="match status" value="1"/>
</dbReference>
<dbReference type="PROSITE" id="PS51105">
    <property type="entry name" value="PTS_EIIC_TYPE_3"/>
    <property type="match status" value="1"/>
</dbReference>
<feature type="transmembrane region" description="Helical" evidence="8">
    <location>
        <begin position="25"/>
        <end position="46"/>
    </location>
</feature>
<feature type="transmembrane region" description="Helical" evidence="8">
    <location>
        <begin position="331"/>
        <end position="352"/>
    </location>
</feature>
<dbReference type="Proteomes" id="UP000095743">
    <property type="component" value="Chromosome"/>
</dbReference>
<evidence type="ECO:0000313" key="12">
    <source>
        <dbReference type="Proteomes" id="UP000095743"/>
    </source>
</evidence>
<dbReference type="CDD" id="cd01948">
    <property type="entry name" value="EAL"/>
    <property type="match status" value="1"/>
</dbReference>
<evidence type="ECO:0000256" key="8">
    <source>
        <dbReference type="SAM" id="Phobius"/>
    </source>
</evidence>
<keyword evidence="6 8" id="KW-1133">Transmembrane helix</keyword>
<feature type="transmembrane region" description="Helical" evidence="8">
    <location>
        <begin position="175"/>
        <end position="196"/>
    </location>
</feature>
<feature type="transmembrane region" description="Helical" evidence="8">
    <location>
        <begin position="372"/>
        <end position="399"/>
    </location>
</feature>
<dbReference type="Gene3D" id="3.20.20.450">
    <property type="entry name" value="EAL domain"/>
    <property type="match status" value="1"/>
</dbReference>
<feature type="transmembrane region" description="Helical" evidence="8">
    <location>
        <begin position="137"/>
        <end position="154"/>
    </location>
</feature>
<proteinExistence type="predicted"/>
<feature type="transmembrane region" description="Helical" evidence="8">
    <location>
        <begin position="100"/>
        <end position="117"/>
    </location>
</feature>
<keyword evidence="12" id="KW-1185">Reference proteome</keyword>
<evidence type="ECO:0000256" key="6">
    <source>
        <dbReference type="ARBA" id="ARBA00022989"/>
    </source>
</evidence>
<feature type="transmembrane region" description="Helical" evidence="8">
    <location>
        <begin position="245"/>
        <end position="264"/>
    </location>
</feature>
<dbReference type="InterPro" id="IPR004501">
    <property type="entry name" value="PTS_EIIC_3"/>
</dbReference>
<keyword evidence="7 8" id="KW-0472">Membrane</keyword>
<dbReference type="RefSeq" id="WP_069980059.1">
    <property type="nucleotide sequence ID" value="NZ_CP017269.1"/>
</dbReference>
<evidence type="ECO:0000256" key="3">
    <source>
        <dbReference type="ARBA" id="ARBA00022475"/>
    </source>
</evidence>
<keyword evidence="5 8" id="KW-0812">Transmembrane</keyword>
<feature type="transmembrane region" description="Helical" evidence="8">
    <location>
        <begin position="216"/>
        <end position="238"/>
    </location>
</feature>
<keyword evidence="2" id="KW-0813">Transport</keyword>
<gene>
    <name evidence="11" type="ORF">Gferi_21190</name>
</gene>
<feature type="domain" description="PTS EIIC type-3" evidence="10">
    <location>
        <begin position="1"/>
        <end position="401"/>
    </location>
</feature>
<dbReference type="PANTHER" id="PTHR33989">
    <property type="match status" value="1"/>
</dbReference>
<feature type="transmembrane region" description="Helical" evidence="8">
    <location>
        <begin position="276"/>
        <end position="296"/>
    </location>
</feature>
<dbReference type="EMBL" id="CP017269">
    <property type="protein sequence ID" value="AOT71826.1"/>
    <property type="molecule type" value="Genomic_DNA"/>
</dbReference>
<protein>
    <recommendedName>
        <fullName evidence="13">PTS lactose transporter subunit IIC</fullName>
    </recommendedName>
</protein>
<evidence type="ECO:0000256" key="7">
    <source>
        <dbReference type="ARBA" id="ARBA00023136"/>
    </source>
</evidence>
<evidence type="ECO:0000259" key="10">
    <source>
        <dbReference type="PROSITE" id="PS51105"/>
    </source>
</evidence>
<feature type="transmembrane region" description="Helical" evidence="8">
    <location>
        <begin position="66"/>
        <end position="88"/>
    </location>
</feature>
<dbReference type="GO" id="GO:0009401">
    <property type="term" value="P:phosphoenolpyruvate-dependent sugar phosphotransferase system"/>
    <property type="evidence" value="ECO:0007669"/>
    <property type="project" value="InterPro"/>
</dbReference>
<dbReference type="PROSITE" id="PS50883">
    <property type="entry name" value="EAL"/>
    <property type="match status" value="1"/>
</dbReference>
<evidence type="ECO:0000256" key="2">
    <source>
        <dbReference type="ARBA" id="ARBA00022448"/>
    </source>
</evidence>
<dbReference type="InterPro" id="IPR001633">
    <property type="entry name" value="EAL_dom"/>
</dbReference>
<dbReference type="AlphaFoldDB" id="A0A1D8GLN1"/>
<dbReference type="OrthoDB" id="1641940at2"/>
<feature type="domain" description="EAL" evidence="9">
    <location>
        <begin position="446"/>
        <end position="702"/>
    </location>
</feature>
<comment type="subcellular location">
    <subcellularLocation>
        <location evidence="1">Cell membrane</location>
        <topology evidence="1">Multi-pass membrane protein</topology>
    </subcellularLocation>
</comment>
<evidence type="ECO:0000313" key="11">
    <source>
        <dbReference type="EMBL" id="AOT71826.1"/>
    </source>
</evidence>
<dbReference type="Pfam" id="PF00563">
    <property type="entry name" value="EAL"/>
    <property type="match status" value="1"/>
</dbReference>
<organism evidence="11 12">
    <name type="scientific">Geosporobacter ferrireducens</name>
    <dbReference type="NCBI Taxonomy" id="1424294"/>
    <lineage>
        <taxon>Bacteria</taxon>
        <taxon>Bacillati</taxon>
        <taxon>Bacillota</taxon>
        <taxon>Clostridia</taxon>
        <taxon>Peptostreptococcales</taxon>
        <taxon>Thermotaleaceae</taxon>
        <taxon>Geosporobacter</taxon>
    </lineage>
</organism>
<dbReference type="NCBIfam" id="TIGR00410">
    <property type="entry name" value="lacE"/>
    <property type="match status" value="1"/>
</dbReference>
<dbReference type="SUPFAM" id="SSF141868">
    <property type="entry name" value="EAL domain-like"/>
    <property type="match status" value="1"/>
</dbReference>
<reference evidence="11 12" key="1">
    <citation type="submission" date="2016-09" db="EMBL/GenBank/DDBJ databases">
        <title>Genomic analysis reveals versatility of anaerobic energy metabolism of Geosporobacter ferrireducens IRF9 of phylum Firmicutes.</title>
        <authorList>
            <person name="Kim S.-J."/>
        </authorList>
    </citation>
    <scope>NUCLEOTIDE SEQUENCE [LARGE SCALE GENOMIC DNA]</scope>
    <source>
        <strain evidence="11 12">IRF9</strain>
    </source>
</reference>
<evidence type="ECO:0000256" key="4">
    <source>
        <dbReference type="ARBA" id="ARBA00022597"/>
    </source>
</evidence>
<dbReference type="GO" id="GO:0008982">
    <property type="term" value="F:protein-N(PI)-phosphohistidine-sugar phosphotransferase activity"/>
    <property type="evidence" value="ECO:0007669"/>
    <property type="project" value="InterPro"/>
</dbReference>
<dbReference type="InterPro" id="IPR003352">
    <property type="entry name" value="PTS_EIIC"/>
</dbReference>
<evidence type="ECO:0000259" key="9">
    <source>
        <dbReference type="PROSITE" id="PS50883"/>
    </source>
</evidence>
<dbReference type="InterPro" id="IPR051088">
    <property type="entry name" value="PTS_Sugar-EIIC/EIIB"/>
</dbReference>
<accession>A0A1D8GLN1</accession>
<keyword evidence="4" id="KW-0762">Sugar transport</keyword>
<dbReference type="GO" id="GO:0005886">
    <property type="term" value="C:plasma membrane"/>
    <property type="evidence" value="ECO:0007669"/>
    <property type="project" value="UniProtKB-SubCell"/>
</dbReference>
<keyword evidence="3" id="KW-1003">Cell membrane</keyword>
<dbReference type="InterPro" id="IPR035919">
    <property type="entry name" value="EAL_sf"/>
</dbReference>
<dbReference type="SMART" id="SM00052">
    <property type="entry name" value="EAL"/>
    <property type="match status" value="1"/>
</dbReference>
<evidence type="ECO:0008006" key="13">
    <source>
        <dbReference type="Google" id="ProtNLM"/>
    </source>
</evidence>